<dbReference type="InterPro" id="IPR025877">
    <property type="entry name" value="MobA-like_NTP_Trfase"/>
</dbReference>
<dbReference type="RefSeq" id="WP_188644243.1">
    <property type="nucleotide sequence ID" value="NZ_BMKL01000001.1"/>
</dbReference>
<sequence>MVEPIATLVLAGSRPGPDPLLVGTGLGSKALLPVAGKPMLAHVLAALAPSDQVGSITIVAQDTSALAAHPVVADLAGRAEWYNSNGSIADAVADALRKTGGPLLVTTADNVLLTPAMISQFLDEAHGSDVGVGMVSRRALETAGYSSARTWLKFRGDQWSGANLFLLGGPQVLPLVEFWRTIEQDRKKGLKLVGAFGPSLLLGAAMRWIDIHTFAARAAGRFGLSAKIVAMNAAEACIDADKPADITLIERVLAERQAPST</sequence>
<dbReference type="Proteomes" id="UP000619041">
    <property type="component" value="Unassembled WGS sequence"/>
</dbReference>
<evidence type="ECO:0000313" key="4">
    <source>
        <dbReference type="Proteomes" id="UP000619041"/>
    </source>
</evidence>
<evidence type="ECO:0000313" key="3">
    <source>
        <dbReference type="EMBL" id="GGD93274.1"/>
    </source>
</evidence>
<proteinExistence type="predicted"/>
<organism evidence="3 4">
    <name type="scientific">Tsuneonella deserti</name>
    <dbReference type="NCBI Taxonomy" id="2035528"/>
    <lineage>
        <taxon>Bacteria</taxon>
        <taxon>Pseudomonadati</taxon>
        <taxon>Pseudomonadota</taxon>
        <taxon>Alphaproteobacteria</taxon>
        <taxon>Sphingomonadales</taxon>
        <taxon>Erythrobacteraceae</taxon>
        <taxon>Tsuneonella</taxon>
    </lineage>
</organism>
<accession>A0ABQ1S748</accession>
<name>A0ABQ1S748_9SPHN</name>
<reference evidence="4" key="1">
    <citation type="journal article" date="2019" name="Int. J. Syst. Evol. Microbiol.">
        <title>The Global Catalogue of Microorganisms (GCM) 10K type strain sequencing project: providing services to taxonomists for standard genome sequencing and annotation.</title>
        <authorList>
            <consortium name="The Broad Institute Genomics Platform"/>
            <consortium name="The Broad Institute Genome Sequencing Center for Infectious Disease"/>
            <person name="Wu L."/>
            <person name="Ma J."/>
        </authorList>
    </citation>
    <scope>NUCLEOTIDE SEQUENCE [LARGE SCALE GENOMIC DNA]</scope>
    <source>
        <strain evidence="4">CGMCC 1.15959</strain>
    </source>
</reference>
<keyword evidence="1" id="KW-0460">Magnesium</keyword>
<dbReference type="Pfam" id="PF12804">
    <property type="entry name" value="NTP_transf_3"/>
    <property type="match status" value="1"/>
</dbReference>
<dbReference type="SUPFAM" id="SSF53448">
    <property type="entry name" value="Nucleotide-diphospho-sugar transferases"/>
    <property type="match status" value="1"/>
</dbReference>
<evidence type="ECO:0000259" key="2">
    <source>
        <dbReference type="Pfam" id="PF12804"/>
    </source>
</evidence>
<evidence type="ECO:0000256" key="1">
    <source>
        <dbReference type="ARBA" id="ARBA00022842"/>
    </source>
</evidence>
<dbReference type="InterPro" id="IPR029044">
    <property type="entry name" value="Nucleotide-diphossugar_trans"/>
</dbReference>
<dbReference type="EMBL" id="BMKL01000001">
    <property type="protein sequence ID" value="GGD93274.1"/>
    <property type="molecule type" value="Genomic_DNA"/>
</dbReference>
<feature type="domain" description="MobA-like NTP transferase" evidence="2">
    <location>
        <begin position="27"/>
        <end position="142"/>
    </location>
</feature>
<keyword evidence="4" id="KW-1185">Reference proteome</keyword>
<protein>
    <recommendedName>
        <fullName evidence="2">MobA-like NTP transferase domain-containing protein</fullName>
    </recommendedName>
</protein>
<dbReference type="Gene3D" id="3.90.550.10">
    <property type="entry name" value="Spore Coat Polysaccharide Biosynthesis Protein SpsA, Chain A"/>
    <property type="match status" value="1"/>
</dbReference>
<gene>
    <name evidence="3" type="ORF">GCM10011515_11320</name>
</gene>
<comment type="caution">
    <text evidence="3">The sequence shown here is derived from an EMBL/GenBank/DDBJ whole genome shotgun (WGS) entry which is preliminary data.</text>
</comment>